<organism evidence="1 2">
    <name type="scientific">Tanacetum coccineum</name>
    <dbReference type="NCBI Taxonomy" id="301880"/>
    <lineage>
        <taxon>Eukaryota</taxon>
        <taxon>Viridiplantae</taxon>
        <taxon>Streptophyta</taxon>
        <taxon>Embryophyta</taxon>
        <taxon>Tracheophyta</taxon>
        <taxon>Spermatophyta</taxon>
        <taxon>Magnoliopsida</taxon>
        <taxon>eudicotyledons</taxon>
        <taxon>Gunneridae</taxon>
        <taxon>Pentapetalae</taxon>
        <taxon>asterids</taxon>
        <taxon>campanulids</taxon>
        <taxon>Asterales</taxon>
        <taxon>Asteraceae</taxon>
        <taxon>Asteroideae</taxon>
        <taxon>Anthemideae</taxon>
        <taxon>Anthemidinae</taxon>
        <taxon>Tanacetum</taxon>
    </lineage>
</organism>
<proteinExistence type="predicted"/>
<evidence type="ECO:0000313" key="2">
    <source>
        <dbReference type="Proteomes" id="UP001151760"/>
    </source>
</evidence>
<protein>
    <submittedName>
        <fullName evidence="1">Uncharacterized protein</fullName>
    </submittedName>
</protein>
<comment type="caution">
    <text evidence="1">The sequence shown here is derived from an EMBL/GenBank/DDBJ whole genome shotgun (WGS) entry which is preliminary data.</text>
</comment>
<accession>A0ABQ5IY00</accession>
<dbReference type="EMBL" id="BQNB010021215">
    <property type="protein sequence ID" value="GJU04083.1"/>
    <property type="molecule type" value="Genomic_DNA"/>
</dbReference>
<reference evidence="1" key="2">
    <citation type="submission" date="2022-01" db="EMBL/GenBank/DDBJ databases">
        <authorList>
            <person name="Yamashiro T."/>
            <person name="Shiraishi A."/>
            <person name="Satake H."/>
            <person name="Nakayama K."/>
        </authorList>
    </citation>
    <scope>NUCLEOTIDE SEQUENCE</scope>
</reference>
<name>A0ABQ5IY00_9ASTR</name>
<evidence type="ECO:0000313" key="1">
    <source>
        <dbReference type="EMBL" id="GJU04083.1"/>
    </source>
</evidence>
<gene>
    <name evidence="1" type="ORF">Tco_1114421</name>
</gene>
<reference evidence="1" key="1">
    <citation type="journal article" date="2022" name="Int. J. Mol. Sci.">
        <title>Draft Genome of Tanacetum Coccineum: Genomic Comparison of Closely Related Tanacetum-Family Plants.</title>
        <authorList>
            <person name="Yamashiro T."/>
            <person name="Shiraishi A."/>
            <person name="Nakayama K."/>
            <person name="Satake H."/>
        </authorList>
    </citation>
    <scope>NUCLEOTIDE SEQUENCE</scope>
</reference>
<keyword evidence="2" id="KW-1185">Reference proteome</keyword>
<sequence length="214" mass="25579">MDRYTKNVLWDYWRRGDDEEVITNNELSNPRDDNFIEENEIAQIFRIDTDIFGFETPLCEAFTESNYLSQIDIDVNERPWTDDGVWTEPINNICHECNPLRFKNRTAKWPTYYEWYDTIEDSGLKEEALINKKILEESMNVMKESSDNEWDHDSPINEWKDYEHTTYIKTGASSNQDTYNHVCQIVMDLMKLKRMKDGFMNTSLWEMTMMTSVI</sequence>
<dbReference type="Proteomes" id="UP001151760">
    <property type="component" value="Unassembled WGS sequence"/>
</dbReference>